<reference evidence="5" key="1">
    <citation type="submission" date="2025-08" db="UniProtKB">
        <authorList>
            <consortium name="RefSeq"/>
        </authorList>
    </citation>
    <scope>IDENTIFICATION</scope>
    <source>
        <tissue evidence="5">Testes</tissue>
    </source>
</reference>
<dbReference type="GeneID" id="102808005"/>
<dbReference type="Proteomes" id="UP000694865">
    <property type="component" value="Unplaced"/>
</dbReference>
<evidence type="ECO:0000256" key="2">
    <source>
        <dbReference type="SAM" id="MobiDB-lite"/>
    </source>
</evidence>
<protein>
    <submittedName>
        <fullName evidence="5">Uncharacterized protein LOC102808005</fullName>
    </submittedName>
</protein>
<dbReference type="Gene3D" id="1.20.1280.50">
    <property type="match status" value="1"/>
</dbReference>
<keyword evidence="1" id="KW-0833">Ubl conjugation pathway</keyword>
<proteinExistence type="predicted"/>
<dbReference type="Pfam" id="PF12937">
    <property type="entry name" value="F-box-like"/>
    <property type="match status" value="1"/>
</dbReference>
<feature type="region of interest" description="Disordered" evidence="2">
    <location>
        <begin position="89"/>
        <end position="110"/>
    </location>
</feature>
<feature type="region of interest" description="Disordered" evidence="2">
    <location>
        <begin position="211"/>
        <end position="240"/>
    </location>
</feature>
<sequence length="443" mass="51570">MVTERNSRTNSSQQPNRRKFWCWSSLSKSKIFRTEMHMMIDQGRVVPTKYISGIKSCLTCIKFSLPVKMKKELFERLSQETTAAILPPSSSVKRSLVSSDSRHNTPTKHTKFPKLKNNVFLVRDRQGLGNVNDSNAIENINCANNENNSNDCQVAFNNHINNEFQVNEMANANKDEEQQEELLISRNNVNIQPLQPIPNCWLNAYNNSPKNNVEDEDSKKSVFHCDSPSPMNQIDRRSKDDEVSPCNVPISMTPSNASVSPVKYRSTPNVKLKTCMTYYGSQCRWIMMHIKKNSDYFIFLPDHVVSKIFGYLPTWDLASLKCTCKDFKWVIEEFNLAGIDSKWCTDPKYQDDPCMQCGKLIDPRGDVSLCRWHPKMYYKNGYIGRCYWMCCFKLDEDALGCIIGLHDNNWMMRKEKLKRIPRRTQRKYMPKREIDYNYELLSD</sequence>
<dbReference type="InterPro" id="IPR001810">
    <property type="entry name" value="F-box_dom"/>
</dbReference>
<feature type="compositionally biased region" description="Low complexity" evidence="2">
    <location>
        <begin position="89"/>
        <end position="99"/>
    </location>
</feature>
<dbReference type="SUPFAM" id="SSF81383">
    <property type="entry name" value="F-box domain"/>
    <property type="match status" value="1"/>
</dbReference>
<evidence type="ECO:0000313" key="4">
    <source>
        <dbReference type="Proteomes" id="UP000694865"/>
    </source>
</evidence>
<dbReference type="PANTHER" id="PTHR16271">
    <property type="entry name" value="F-BOX ONLY PROTEIN 34/46 FAMILY MEMBER"/>
    <property type="match status" value="1"/>
</dbReference>
<dbReference type="RefSeq" id="XP_006815256.1">
    <property type="nucleotide sequence ID" value="XM_006815193.1"/>
</dbReference>
<dbReference type="CDD" id="cd22105">
    <property type="entry name" value="F-box_FBXO34-like"/>
    <property type="match status" value="1"/>
</dbReference>
<name>A0ABM0M5G5_SACKO</name>
<dbReference type="PROSITE" id="PS50181">
    <property type="entry name" value="FBOX"/>
    <property type="match status" value="1"/>
</dbReference>
<gene>
    <name evidence="5" type="primary">LOC102808005</name>
</gene>
<keyword evidence="4" id="KW-1185">Reference proteome</keyword>
<accession>A0ABM0M5G5</accession>
<evidence type="ECO:0000259" key="3">
    <source>
        <dbReference type="PROSITE" id="PS50181"/>
    </source>
</evidence>
<dbReference type="InterPro" id="IPR036047">
    <property type="entry name" value="F-box-like_dom_sf"/>
</dbReference>
<feature type="domain" description="F-box" evidence="3">
    <location>
        <begin position="294"/>
        <end position="346"/>
    </location>
</feature>
<evidence type="ECO:0000256" key="1">
    <source>
        <dbReference type="ARBA" id="ARBA00022786"/>
    </source>
</evidence>
<dbReference type="InterPro" id="IPR039594">
    <property type="entry name" value="FBXO34/46"/>
</dbReference>
<evidence type="ECO:0000313" key="5">
    <source>
        <dbReference type="RefSeq" id="XP_006815256.1"/>
    </source>
</evidence>
<organism evidence="4 5">
    <name type="scientific">Saccoglossus kowalevskii</name>
    <name type="common">Acorn worm</name>
    <dbReference type="NCBI Taxonomy" id="10224"/>
    <lineage>
        <taxon>Eukaryota</taxon>
        <taxon>Metazoa</taxon>
        <taxon>Hemichordata</taxon>
        <taxon>Enteropneusta</taxon>
        <taxon>Harrimaniidae</taxon>
        <taxon>Saccoglossus</taxon>
    </lineage>
</organism>
<dbReference type="PANTHER" id="PTHR16271:SF9">
    <property type="entry name" value="F-BOX DOMAIN-CONTAINING PROTEIN"/>
    <property type="match status" value="1"/>
</dbReference>